<organism evidence="2 3">
    <name type="scientific">Hamiltosporidium magnivora</name>
    <dbReference type="NCBI Taxonomy" id="148818"/>
    <lineage>
        <taxon>Eukaryota</taxon>
        <taxon>Fungi</taxon>
        <taxon>Fungi incertae sedis</taxon>
        <taxon>Microsporidia</taxon>
        <taxon>Dubosqiidae</taxon>
        <taxon>Hamiltosporidium</taxon>
    </lineage>
</organism>
<dbReference type="AlphaFoldDB" id="A0A4Q9L395"/>
<gene>
    <name evidence="2" type="ORF">CWI39_1263p0010</name>
</gene>
<evidence type="ECO:0000256" key="1">
    <source>
        <dbReference type="SAM" id="SignalP"/>
    </source>
</evidence>
<reference evidence="2 3" key="1">
    <citation type="submission" date="2017-12" db="EMBL/GenBank/DDBJ databases">
        <authorList>
            <person name="Pombert J.-F."/>
            <person name="Haag K.L."/>
            <person name="Ebert D."/>
        </authorList>
    </citation>
    <scope>NUCLEOTIDE SEQUENCE [LARGE SCALE GENOMIC DNA]</scope>
    <source>
        <strain evidence="2">IL-BN-2</strain>
    </source>
</reference>
<dbReference type="Proteomes" id="UP000293045">
    <property type="component" value="Unassembled WGS sequence"/>
</dbReference>
<sequence length="81" mass="9198">MFILSLLHLPIHTMSVYNNALSGNPPIDFHNTSLTSDFFSRLFEKISAKDAQQENKISDDLIVMCCIRPKTESKPLKKSTE</sequence>
<feature type="signal peptide" evidence="1">
    <location>
        <begin position="1"/>
        <end position="15"/>
    </location>
</feature>
<evidence type="ECO:0000313" key="2">
    <source>
        <dbReference type="EMBL" id="TBU01973.1"/>
    </source>
</evidence>
<dbReference type="VEuPathDB" id="MicrosporidiaDB:CWI39_1263p0010"/>
<dbReference type="EMBL" id="PIXR01001263">
    <property type="protein sequence ID" value="TBU01973.1"/>
    <property type="molecule type" value="Genomic_DNA"/>
</dbReference>
<evidence type="ECO:0000313" key="3">
    <source>
        <dbReference type="Proteomes" id="UP000293045"/>
    </source>
</evidence>
<accession>A0A4Q9L395</accession>
<protein>
    <submittedName>
        <fullName evidence="2">Uncharacterized protein</fullName>
    </submittedName>
</protein>
<proteinExistence type="predicted"/>
<feature type="chain" id="PRO_5020182618" evidence="1">
    <location>
        <begin position="16"/>
        <end position="81"/>
    </location>
</feature>
<keyword evidence="1" id="KW-0732">Signal</keyword>
<name>A0A4Q9L395_9MICR</name>
<comment type="caution">
    <text evidence="2">The sequence shown here is derived from an EMBL/GenBank/DDBJ whole genome shotgun (WGS) entry which is preliminary data.</text>
</comment>